<dbReference type="InterPro" id="IPR010666">
    <property type="entry name" value="Znf_GRF"/>
</dbReference>
<evidence type="ECO:0000256" key="4">
    <source>
        <dbReference type="PROSITE-ProRule" id="PRU01343"/>
    </source>
</evidence>
<evidence type="ECO:0000256" key="2">
    <source>
        <dbReference type="ARBA" id="ARBA00022771"/>
    </source>
</evidence>
<dbReference type="Proteomes" id="UP000694864">
    <property type="component" value="Chromosome 12"/>
</dbReference>
<evidence type="ECO:0000313" key="7">
    <source>
        <dbReference type="Proteomes" id="UP000694864"/>
    </source>
</evidence>
<keyword evidence="5" id="KW-1133">Transmembrane helix</keyword>
<keyword evidence="7" id="KW-1185">Reference proteome</keyword>
<keyword evidence="5" id="KW-0472">Membrane</keyword>
<dbReference type="RefSeq" id="XP_010450536.1">
    <property type="nucleotide sequence ID" value="XM_010452234.2"/>
</dbReference>
<reference evidence="7" key="1">
    <citation type="journal article" date="2014" name="Nat. Commun.">
        <title>The emerging biofuel crop Camelina sativa retains a highly undifferentiated hexaploid genome structure.</title>
        <authorList>
            <person name="Kagale S."/>
            <person name="Koh C."/>
            <person name="Nixon J."/>
            <person name="Bollina V."/>
            <person name="Clarke W.E."/>
            <person name="Tuteja R."/>
            <person name="Spillane C."/>
            <person name="Robinson S.J."/>
            <person name="Links M.G."/>
            <person name="Clarke C."/>
            <person name="Higgins E.E."/>
            <person name="Huebert T."/>
            <person name="Sharpe A.G."/>
            <person name="Parkin I.A."/>
        </authorList>
    </citation>
    <scope>NUCLEOTIDE SEQUENCE [LARGE SCALE GENOMIC DNA]</scope>
    <source>
        <strain evidence="7">cv. DH55</strain>
    </source>
</reference>
<dbReference type="PROSITE" id="PS51999">
    <property type="entry name" value="ZF_GRF"/>
    <property type="match status" value="1"/>
</dbReference>
<keyword evidence="2 4" id="KW-0863">Zinc-finger</keyword>
<sequence>MEEKKDLKRLFLDSFVSPSLSMLGEGVYASQFQRNQMDNQKRGFPKRCQCGEPVVLKTSTTAKNPGRFFHGCLFGRDGNWYHTFKWTDTSMVEEIEDLIEKVENIDGAAMTLQKGVNACESQIDTLTMEMRVHLDVVEKEAREMKMQLRSLKNIVGFVMVMVLFFMCMY</sequence>
<proteinExistence type="predicted"/>
<accession>A0ABM0V495</accession>
<evidence type="ECO:0000256" key="3">
    <source>
        <dbReference type="ARBA" id="ARBA00022833"/>
    </source>
</evidence>
<name>A0ABM0V495_CAMSA</name>
<feature type="transmembrane region" description="Helical" evidence="5">
    <location>
        <begin position="151"/>
        <end position="168"/>
    </location>
</feature>
<organism evidence="7 8">
    <name type="scientific">Camelina sativa</name>
    <name type="common">False flax</name>
    <name type="synonym">Myagrum sativum</name>
    <dbReference type="NCBI Taxonomy" id="90675"/>
    <lineage>
        <taxon>Eukaryota</taxon>
        <taxon>Viridiplantae</taxon>
        <taxon>Streptophyta</taxon>
        <taxon>Embryophyta</taxon>
        <taxon>Tracheophyta</taxon>
        <taxon>Spermatophyta</taxon>
        <taxon>Magnoliopsida</taxon>
        <taxon>eudicotyledons</taxon>
        <taxon>Gunneridae</taxon>
        <taxon>Pentapetalae</taxon>
        <taxon>rosids</taxon>
        <taxon>malvids</taxon>
        <taxon>Brassicales</taxon>
        <taxon>Brassicaceae</taxon>
        <taxon>Camelineae</taxon>
        <taxon>Camelina</taxon>
    </lineage>
</organism>
<evidence type="ECO:0000256" key="1">
    <source>
        <dbReference type="ARBA" id="ARBA00022723"/>
    </source>
</evidence>
<dbReference type="PANTHER" id="PTHR33248">
    <property type="entry name" value="ZINC ION-BINDING PROTEIN"/>
    <property type="match status" value="1"/>
</dbReference>
<evidence type="ECO:0000259" key="6">
    <source>
        <dbReference type="PROSITE" id="PS51999"/>
    </source>
</evidence>
<keyword evidence="5" id="KW-0812">Transmembrane</keyword>
<feature type="domain" description="GRF-type" evidence="6">
    <location>
        <begin position="48"/>
        <end position="90"/>
    </location>
</feature>
<keyword evidence="1" id="KW-0479">Metal-binding</keyword>
<evidence type="ECO:0000256" key="5">
    <source>
        <dbReference type="SAM" id="Phobius"/>
    </source>
</evidence>
<evidence type="ECO:0000313" key="8">
    <source>
        <dbReference type="RefSeq" id="XP_010450536.1"/>
    </source>
</evidence>
<gene>
    <name evidence="8" type="primary">LOC104732665</name>
</gene>
<keyword evidence="3" id="KW-0862">Zinc</keyword>
<dbReference type="GeneID" id="104732665"/>
<protein>
    <submittedName>
        <fullName evidence="8">Uncharacterized protein At1g43920, Chloroplastic-like isoform X1</fullName>
    </submittedName>
</protein>
<reference evidence="8" key="2">
    <citation type="submission" date="2025-08" db="UniProtKB">
        <authorList>
            <consortium name="RefSeq"/>
        </authorList>
    </citation>
    <scope>IDENTIFICATION</scope>
    <source>
        <tissue evidence="8">Leaf</tissue>
    </source>
</reference>